<accession>A0A8S3X727</accession>
<reference evidence="1" key="1">
    <citation type="submission" date="2021-04" db="EMBL/GenBank/DDBJ databases">
        <authorList>
            <person name="Tunstrom K."/>
        </authorList>
    </citation>
    <scope>NUCLEOTIDE SEQUENCE</scope>
</reference>
<protein>
    <submittedName>
        <fullName evidence="1">(apollo) hypothetical protein</fullName>
    </submittedName>
</protein>
<sequence length="140" mass="15372">MLSGIKLADGYTRTTGDTMLGLVNAFSPDDNLARDTEYHRQVWIAGACAPSGTDGADAELMLLHRPRNKLDSSFESCRILYPALTESRLRLLDSESMLRCTLFTEKLAKVPELLPPSTGKGFPIGDIHTMKCLPECITPT</sequence>
<dbReference type="Proteomes" id="UP000691718">
    <property type="component" value="Unassembled WGS sequence"/>
</dbReference>
<dbReference type="OrthoDB" id="7382669at2759"/>
<dbReference type="AlphaFoldDB" id="A0A8S3X727"/>
<proteinExistence type="predicted"/>
<evidence type="ECO:0000313" key="2">
    <source>
        <dbReference type="Proteomes" id="UP000691718"/>
    </source>
</evidence>
<gene>
    <name evidence="1" type="ORF">PAPOLLO_LOCUS14741</name>
</gene>
<dbReference type="EMBL" id="CAJQZP010000980">
    <property type="protein sequence ID" value="CAG5006396.1"/>
    <property type="molecule type" value="Genomic_DNA"/>
</dbReference>
<keyword evidence="2" id="KW-1185">Reference proteome</keyword>
<name>A0A8S3X727_PARAO</name>
<comment type="caution">
    <text evidence="1">The sequence shown here is derived from an EMBL/GenBank/DDBJ whole genome shotgun (WGS) entry which is preliminary data.</text>
</comment>
<evidence type="ECO:0000313" key="1">
    <source>
        <dbReference type="EMBL" id="CAG5006396.1"/>
    </source>
</evidence>
<organism evidence="1 2">
    <name type="scientific">Parnassius apollo</name>
    <name type="common">Apollo butterfly</name>
    <name type="synonym">Papilio apollo</name>
    <dbReference type="NCBI Taxonomy" id="110799"/>
    <lineage>
        <taxon>Eukaryota</taxon>
        <taxon>Metazoa</taxon>
        <taxon>Ecdysozoa</taxon>
        <taxon>Arthropoda</taxon>
        <taxon>Hexapoda</taxon>
        <taxon>Insecta</taxon>
        <taxon>Pterygota</taxon>
        <taxon>Neoptera</taxon>
        <taxon>Endopterygota</taxon>
        <taxon>Lepidoptera</taxon>
        <taxon>Glossata</taxon>
        <taxon>Ditrysia</taxon>
        <taxon>Papilionoidea</taxon>
        <taxon>Papilionidae</taxon>
        <taxon>Parnassiinae</taxon>
        <taxon>Parnassini</taxon>
        <taxon>Parnassius</taxon>
        <taxon>Parnassius</taxon>
    </lineage>
</organism>